<evidence type="ECO:0000313" key="1">
    <source>
        <dbReference type="EMBL" id="DAF96626.1"/>
    </source>
</evidence>
<name>A0A8S5UQD8_9CAUD</name>
<reference evidence="1" key="1">
    <citation type="journal article" date="2021" name="Proc. Natl. Acad. Sci. U.S.A.">
        <title>A Catalog of Tens of Thousands of Viruses from Human Metagenomes Reveals Hidden Associations with Chronic Diseases.</title>
        <authorList>
            <person name="Tisza M.J."/>
            <person name="Buck C.B."/>
        </authorList>
    </citation>
    <scope>NUCLEOTIDE SEQUENCE</scope>
    <source>
        <strain evidence="1">CtfrT39</strain>
    </source>
</reference>
<organism evidence="1">
    <name type="scientific">Siphoviridae sp. ctfrT39</name>
    <dbReference type="NCBI Taxonomy" id="2825598"/>
    <lineage>
        <taxon>Viruses</taxon>
        <taxon>Duplodnaviria</taxon>
        <taxon>Heunggongvirae</taxon>
        <taxon>Uroviricota</taxon>
        <taxon>Caudoviricetes</taxon>
    </lineage>
</organism>
<accession>A0A8S5UQD8</accession>
<protein>
    <submittedName>
        <fullName evidence="1">Uncharacterized protein</fullName>
    </submittedName>
</protein>
<sequence length="122" mass="13578">MKTIVIAKEAWLCSQLSIAKYSGGIDISDEENGTRHFLVVDGKGQPYQGKLIPSAPADLVDKEFIPFYRKLGRDKFISLVSREPLASRKGLKQILSAAVQEEKAEKAAKEEELKARQPSLFD</sequence>
<dbReference type="EMBL" id="BK016120">
    <property type="protein sequence ID" value="DAF96626.1"/>
    <property type="molecule type" value="Genomic_DNA"/>
</dbReference>
<proteinExistence type="predicted"/>